<reference evidence="1 2" key="1">
    <citation type="submission" date="2014-09" db="EMBL/GenBank/DDBJ databases">
        <authorList>
            <person name="Ellenberger Sabrina"/>
        </authorList>
    </citation>
    <scope>NUCLEOTIDE SEQUENCE [LARGE SCALE GENOMIC DNA]</scope>
    <source>
        <strain evidence="1 2">CBS 412.66</strain>
    </source>
</reference>
<evidence type="ECO:0000313" key="2">
    <source>
        <dbReference type="Proteomes" id="UP000054107"/>
    </source>
</evidence>
<evidence type="ECO:0000313" key="1">
    <source>
        <dbReference type="EMBL" id="CEP18729.1"/>
    </source>
</evidence>
<gene>
    <name evidence="1" type="primary">PARPA_13036.1 scaffold 45703</name>
</gene>
<dbReference type="AlphaFoldDB" id="A0A0B7NUQ1"/>
<dbReference type="Proteomes" id="UP000054107">
    <property type="component" value="Unassembled WGS sequence"/>
</dbReference>
<organism evidence="1 2">
    <name type="scientific">Parasitella parasitica</name>
    <dbReference type="NCBI Taxonomy" id="35722"/>
    <lineage>
        <taxon>Eukaryota</taxon>
        <taxon>Fungi</taxon>
        <taxon>Fungi incertae sedis</taxon>
        <taxon>Mucoromycota</taxon>
        <taxon>Mucoromycotina</taxon>
        <taxon>Mucoromycetes</taxon>
        <taxon>Mucorales</taxon>
        <taxon>Mucorineae</taxon>
        <taxon>Mucoraceae</taxon>
        <taxon>Parasitella</taxon>
    </lineage>
</organism>
<keyword evidence="2" id="KW-1185">Reference proteome</keyword>
<accession>A0A0B7NUQ1</accession>
<proteinExistence type="predicted"/>
<sequence length="103" mass="11039">MAVVGQINFNTEAHAAQEAGANDWLNYTKILTKSTIMSVEFHAPLGTHHTAFSPHSSDVSVHLNVCSATSTSNRSVDAAVASTTGLNDDETCTNSINIKFKCW</sequence>
<protein>
    <submittedName>
        <fullName evidence="1">Uncharacterized protein</fullName>
    </submittedName>
</protein>
<dbReference type="EMBL" id="LN733886">
    <property type="protein sequence ID" value="CEP18729.1"/>
    <property type="molecule type" value="Genomic_DNA"/>
</dbReference>
<name>A0A0B7NUQ1_9FUNG</name>